<feature type="transmembrane region" description="Helical" evidence="1">
    <location>
        <begin position="142"/>
        <end position="163"/>
    </location>
</feature>
<gene>
    <name evidence="2" type="ORF">jaqu_14780</name>
</gene>
<evidence type="ECO:0000256" key="1">
    <source>
        <dbReference type="SAM" id="Phobius"/>
    </source>
</evidence>
<evidence type="ECO:0000313" key="2">
    <source>
        <dbReference type="EMBL" id="KIT16690.1"/>
    </source>
</evidence>
<organism evidence="2 3">
    <name type="scientific">Jannaschia aquimarina</name>
    <dbReference type="NCBI Taxonomy" id="935700"/>
    <lineage>
        <taxon>Bacteria</taxon>
        <taxon>Pseudomonadati</taxon>
        <taxon>Pseudomonadota</taxon>
        <taxon>Alphaproteobacteria</taxon>
        <taxon>Rhodobacterales</taxon>
        <taxon>Roseobacteraceae</taxon>
        <taxon>Jannaschia</taxon>
    </lineage>
</organism>
<evidence type="ECO:0008006" key="4">
    <source>
        <dbReference type="Google" id="ProtNLM"/>
    </source>
</evidence>
<dbReference type="AlphaFoldDB" id="A0A0D1ELQ7"/>
<keyword evidence="1" id="KW-0472">Membrane</keyword>
<evidence type="ECO:0000313" key="3">
    <source>
        <dbReference type="Proteomes" id="UP000032232"/>
    </source>
</evidence>
<dbReference type="EMBL" id="JYFE01000027">
    <property type="protein sequence ID" value="KIT16690.1"/>
    <property type="molecule type" value="Genomic_DNA"/>
</dbReference>
<keyword evidence="1" id="KW-0812">Transmembrane</keyword>
<dbReference type="InterPro" id="IPR009339">
    <property type="entry name" value="DUF998"/>
</dbReference>
<feature type="transmembrane region" description="Helical" evidence="1">
    <location>
        <begin position="58"/>
        <end position="83"/>
    </location>
</feature>
<accession>A0A0D1ELQ7</accession>
<dbReference type="PATRIC" id="fig|935700.4.peg.1530"/>
<keyword evidence="1" id="KW-1133">Transmembrane helix</keyword>
<reference evidence="2 3" key="1">
    <citation type="submission" date="2015-02" db="EMBL/GenBank/DDBJ databases">
        <title>Genome Sequence of Jannaschia aquimarina DSM28248, a member of the Roseobacter clade.</title>
        <authorList>
            <person name="Voget S."/>
            <person name="Daniel R."/>
        </authorList>
    </citation>
    <scope>NUCLEOTIDE SEQUENCE [LARGE SCALE GENOMIC DNA]</scope>
    <source>
        <strain evidence="2 3">GSW-M26</strain>
    </source>
</reference>
<dbReference type="RefSeq" id="WP_052500835.1">
    <property type="nucleotide sequence ID" value="NZ_FZPF01000001.1"/>
</dbReference>
<feature type="transmembrane region" description="Helical" evidence="1">
    <location>
        <begin position="183"/>
        <end position="203"/>
    </location>
</feature>
<sequence>MPFNAKPVSSSADHDELVSSFLAVRRALGLAGLSLPILLYGHARFWPGGQMQPSISEFYHTVMGDILVGVLVAIGLFLIAYVGHRPQKGDKLTDWWVSTVAGVGAIGVALIPALPAGTDCDAFPPPEVVQGFVGHWCTPLGALHFISAAVFFLAMALICLFLFPKNAAGEVRYFDEPGNATYLACGIALIASIVGLAIFFFIADTDLGQALAERNIVFWLETLGVLAFAIAWLTKGNILAGVGSLLSTRRSQNPEG</sequence>
<feature type="transmembrane region" description="Helical" evidence="1">
    <location>
        <begin position="27"/>
        <end position="46"/>
    </location>
</feature>
<dbReference type="STRING" id="935700.jaqu_14780"/>
<protein>
    <recommendedName>
        <fullName evidence="4">DUF998 domain-containing protein</fullName>
    </recommendedName>
</protein>
<comment type="caution">
    <text evidence="2">The sequence shown here is derived from an EMBL/GenBank/DDBJ whole genome shotgun (WGS) entry which is preliminary data.</text>
</comment>
<feature type="transmembrane region" description="Helical" evidence="1">
    <location>
        <begin position="95"/>
        <end position="114"/>
    </location>
</feature>
<dbReference type="OrthoDB" id="9803163at2"/>
<name>A0A0D1ELQ7_9RHOB</name>
<proteinExistence type="predicted"/>
<dbReference type="Pfam" id="PF06197">
    <property type="entry name" value="DUF998"/>
    <property type="match status" value="1"/>
</dbReference>
<dbReference type="Proteomes" id="UP000032232">
    <property type="component" value="Unassembled WGS sequence"/>
</dbReference>
<feature type="transmembrane region" description="Helical" evidence="1">
    <location>
        <begin position="223"/>
        <end position="246"/>
    </location>
</feature>
<keyword evidence="3" id="KW-1185">Reference proteome</keyword>